<name>A0ACD0NLF5_9BASI</name>
<proteinExistence type="predicted"/>
<reference evidence="1 2" key="1">
    <citation type="journal article" date="2018" name="Mol. Biol. Evol.">
        <title>Broad Genomic Sampling Reveals a Smut Pathogenic Ancestry of the Fungal Clade Ustilaginomycotina.</title>
        <authorList>
            <person name="Kijpornyongpan T."/>
            <person name="Mondo S.J."/>
            <person name="Barry K."/>
            <person name="Sandor L."/>
            <person name="Lee J."/>
            <person name="Lipzen A."/>
            <person name="Pangilinan J."/>
            <person name="LaButti K."/>
            <person name="Hainaut M."/>
            <person name="Henrissat B."/>
            <person name="Grigoriev I.V."/>
            <person name="Spatafora J.W."/>
            <person name="Aime M.C."/>
        </authorList>
    </citation>
    <scope>NUCLEOTIDE SEQUENCE [LARGE SCALE GENOMIC DNA]</scope>
    <source>
        <strain evidence="1 2">SA 807</strain>
    </source>
</reference>
<gene>
    <name evidence="1" type="ORF">IE53DRAFT_391231</name>
</gene>
<organism evidence="1 2">
    <name type="scientific">Violaceomyces palustris</name>
    <dbReference type="NCBI Taxonomy" id="1673888"/>
    <lineage>
        <taxon>Eukaryota</taxon>
        <taxon>Fungi</taxon>
        <taxon>Dikarya</taxon>
        <taxon>Basidiomycota</taxon>
        <taxon>Ustilaginomycotina</taxon>
        <taxon>Ustilaginomycetes</taxon>
        <taxon>Violaceomycetales</taxon>
        <taxon>Violaceomycetaceae</taxon>
        <taxon>Violaceomyces</taxon>
    </lineage>
</organism>
<dbReference type="EMBL" id="KZ820853">
    <property type="protein sequence ID" value="PWN46602.1"/>
    <property type="molecule type" value="Genomic_DNA"/>
</dbReference>
<protein>
    <submittedName>
        <fullName evidence="1">Ribonuclease T2</fullName>
    </submittedName>
</protein>
<keyword evidence="2" id="KW-1185">Reference proteome</keyword>
<accession>A0ACD0NLF5</accession>
<sequence length="280" mass="30871">MLASIPLAALALAGSATASSLGFGVAKGVLECARAVTQLSCHSKYEISANSSATCCYNGALQEGSKESGLFLATQFWDAQPSTGPEDSTTIHGLWPDYCDGTYPQFCSNVSGIPEYTGAEIRSVLQKYDPELLAYMDVYYKDYQGNDESFWEHEYNKHGTCISTLRTECQPPLPGISREDYAVVGYFRQIVNRFRKLPTYRWLEEAGIVPSNTTTYTLAEIEGALSKKHGGVPYVGCTKKNQLDEFWYYFNTYGRIESGIFVPGPSTTKSSCPATGIRYL</sequence>
<dbReference type="Proteomes" id="UP000245626">
    <property type="component" value="Unassembled WGS sequence"/>
</dbReference>
<evidence type="ECO:0000313" key="1">
    <source>
        <dbReference type="EMBL" id="PWN46602.1"/>
    </source>
</evidence>
<evidence type="ECO:0000313" key="2">
    <source>
        <dbReference type="Proteomes" id="UP000245626"/>
    </source>
</evidence>